<protein>
    <recommendedName>
        <fullName evidence="6">CUB domain-containing protein</fullName>
    </recommendedName>
</protein>
<dbReference type="SMART" id="SM00192">
    <property type="entry name" value="LDLa"/>
    <property type="match status" value="1"/>
</dbReference>
<comment type="caution">
    <text evidence="7">The sequence shown here is derived from an EMBL/GenBank/DDBJ whole genome shotgun (WGS) entry which is preliminary data.</text>
</comment>
<keyword evidence="5" id="KW-1133">Transmembrane helix</keyword>
<sequence>MEIRDGPFAYSPLIGRFCGNEFPPYIKSTSRFLWIRFKSDKNVGKDGFAAVYSYVKKKDYNPKVEDAQGNYNVQSFYYKCLHVNCTCDQYEEMSCDSMCISNTLICDGRNNCPNRKDERSCNKAETGSTGSESGGVDLYIIVLAVVGGFIFTVIVIGICLSCRYNRDKKQKEKEARKLASGIELSSTPSANTTLVSKKGGLPTSYYSLPRKGGGNPKDYHRNSLTSSIQTPSEGEYTDQHSDPGNYKRYMMSDQTYLDDETSPCPSLYNQGPVLTTIIERHDIPPQTNIDGTYSWGGYGWKPQQHVLDTRSPVGSPPSLSENLAKLAQYTSPKNFPNIPESKYYNPESKYEMYPDPRYLIGKEYKHKYGGTGGQESEISSPEQHRQKQQKLKSQHPDITRDLEVS</sequence>
<dbReference type="PANTHER" id="PTHR24251">
    <property type="entry name" value="OVOCHYMASE-RELATED"/>
    <property type="match status" value="1"/>
</dbReference>
<keyword evidence="5" id="KW-0812">Transmembrane</keyword>
<proteinExistence type="predicted"/>
<dbReference type="InterPro" id="IPR002172">
    <property type="entry name" value="LDrepeatLR_classA_rpt"/>
</dbReference>
<dbReference type="EMBL" id="JARBDR010000165">
    <property type="protein sequence ID" value="KAJ8319673.1"/>
    <property type="molecule type" value="Genomic_DNA"/>
</dbReference>
<feature type="region of interest" description="Disordered" evidence="4">
    <location>
        <begin position="364"/>
        <end position="405"/>
    </location>
</feature>
<keyword evidence="2 3" id="KW-1015">Disulfide bond</keyword>
<dbReference type="PROSITE" id="PS50068">
    <property type="entry name" value="LDLRA_2"/>
    <property type="match status" value="1"/>
</dbReference>
<dbReference type="Gene3D" id="2.60.120.290">
    <property type="entry name" value="Spermadhesin, CUB domain"/>
    <property type="match status" value="1"/>
</dbReference>
<feature type="domain" description="CUB" evidence="6">
    <location>
        <begin position="1"/>
        <end position="55"/>
    </location>
</feature>
<keyword evidence="8" id="KW-1185">Reference proteome</keyword>
<gene>
    <name evidence="7" type="ORF">KUTeg_002775</name>
</gene>
<evidence type="ECO:0000259" key="6">
    <source>
        <dbReference type="PROSITE" id="PS01180"/>
    </source>
</evidence>
<dbReference type="Proteomes" id="UP001217089">
    <property type="component" value="Unassembled WGS sequence"/>
</dbReference>
<dbReference type="PANTHER" id="PTHR24251:SF28">
    <property type="entry name" value="NEUROPILIN AND TOLLOID-LIKE, ISOFORM B"/>
    <property type="match status" value="1"/>
</dbReference>
<feature type="disulfide bond" evidence="3">
    <location>
        <begin position="87"/>
        <end position="99"/>
    </location>
</feature>
<feature type="compositionally biased region" description="Basic and acidic residues" evidence="4">
    <location>
        <begin position="394"/>
        <end position="405"/>
    </location>
</feature>
<dbReference type="Pfam" id="PF00431">
    <property type="entry name" value="CUB"/>
    <property type="match status" value="1"/>
</dbReference>
<feature type="region of interest" description="Disordered" evidence="4">
    <location>
        <begin position="209"/>
        <end position="245"/>
    </location>
</feature>
<evidence type="ECO:0000256" key="3">
    <source>
        <dbReference type="PROSITE-ProRule" id="PRU00124"/>
    </source>
</evidence>
<dbReference type="Gene3D" id="2.40.128.620">
    <property type="match status" value="1"/>
</dbReference>
<evidence type="ECO:0000256" key="5">
    <source>
        <dbReference type="SAM" id="Phobius"/>
    </source>
</evidence>
<organism evidence="7 8">
    <name type="scientific">Tegillarca granosa</name>
    <name type="common">Malaysian cockle</name>
    <name type="synonym">Anadara granosa</name>
    <dbReference type="NCBI Taxonomy" id="220873"/>
    <lineage>
        <taxon>Eukaryota</taxon>
        <taxon>Metazoa</taxon>
        <taxon>Spiralia</taxon>
        <taxon>Lophotrochozoa</taxon>
        <taxon>Mollusca</taxon>
        <taxon>Bivalvia</taxon>
        <taxon>Autobranchia</taxon>
        <taxon>Pteriomorphia</taxon>
        <taxon>Arcoida</taxon>
        <taxon>Arcoidea</taxon>
        <taxon>Arcidae</taxon>
        <taxon>Tegillarca</taxon>
    </lineage>
</organism>
<comment type="caution">
    <text evidence="3">Lacks conserved residue(s) required for the propagation of feature annotation.</text>
</comment>
<feature type="compositionally biased region" description="Polar residues" evidence="4">
    <location>
        <begin position="222"/>
        <end position="232"/>
    </location>
</feature>
<dbReference type="CDD" id="cd00112">
    <property type="entry name" value="LDLa"/>
    <property type="match status" value="1"/>
</dbReference>
<dbReference type="CDD" id="cd00041">
    <property type="entry name" value="CUB"/>
    <property type="match status" value="1"/>
</dbReference>
<keyword evidence="5" id="KW-0472">Membrane</keyword>
<accession>A0ABQ9FQX9</accession>
<evidence type="ECO:0000256" key="2">
    <source>
        <dbReference type="ARBA" id="ARBA00023157"/>
    </source>
</evidence>
<reference evidence="7 8" key="1">
    <citation type="submission" date="2022-12" db="EMBL/GenBank/DDBJ databases">
        <title>Chromosome-level genome of Tegillarca granosa.</title>
        <authorList>
            <person name="Kim J."/>
        </authorList>
    </citation>
    <scope>NUCLEOTIDE SEQUENCE [LARGE SCALE GENOMIC DNA]</scope>
    <source>
        <strain evidence="7">Teg-2019</strain>
        <tissue evidence="7">Adductor muscle</tissue>
    </source>
</reference>
<evidence type="ECO:0000313" key="7">
    <source>
        <dbReference type="EMBL" id="KAJ8319673.1"/>
    </source>
</evidence>
<evidence type="ECO:0000256" key="4">
    <source>
        <dbReference type="SAM" id="MobiDB-lite"/>
    </source>
</evidence>
<dbReference type="InterPro" id="IPR000859">
    <property type="entry name" value="CUB_dom"/>
</dbReference>
<feature type="transmembrane region" description="Helical" evidence="5">
    <location>
        <begin position="138"/>
        <end position="162"/>
    </location>
</feature>
<dbReference type="PROSITE" id="PS01180">
    <property type="entry name" value="CUB"/>
    <property type="match status" value="1"/>
</dbReference>
<keyword evidence="1" id="KW-0677">Repeat</keyword>
<dbReference type="SUPFAM" id="SSF49854">
    <property type="entry name" value="Spermadhesin, CUB domain"/>
    <property type="match status" value="1"/>
</dbReference>
<feature type="disulfide bond" evidence="3">
    <location>
        <begin position="106"/>
        <end position="121"/>
    </location>
</feature>
<evidence type="ECO:0000256" key="1">
    <source>
        <dbReference type="ARBA" id="ARBA00022737"/>
    </source>
</evidence>
<name>A0ABQ9FQX9_TEGGR</name>
<evidence type="ECO:0000313" key="8">
    <source>
        <dbReference type="Proteomes" id="UP001217089"/>
    </source>
</evidence>
<dbReference type="InterPro" id="IPR035914">
    <property type="entry name" value="Sperma_CUB_dom_sf"/>
</dbReference>